<evidence type="ECO:0000256" key="1">
    <source>
        <dbReference type="ARBA" id="ARBA00022801"/>
    </source>
</evidence>
<name>A0A542ZKG9_9MICO</name>
<dbReference type="EMBL" id="VFOQ01000001">
    <property type="protein sequence ID" value="TQL60845.1"/>
    <property type="molecule type" value="Genomic_DNA"/>
</dbReference>
<dbReference type="Proteomes" id="UP000319514">
    <property type="component" value="Unassembled WGS sequence"/>
</dbReference>
<organism evidence="4 5">
    <name type="scientific">Oryzihumus leptocrescens</name>
    <dbReference type="NCBI Taxonomy" id="297536"/>
    <lineage>
        <taxon>Bacteria</taxon>
        <taxon>Bacillati</taxon>
        <taxon>Actinomycetota</taxon>
        <taxon>Actinomycetes</taxon>
        <taxon>Micrococcales</taxon>
        <taxon>Intrasporangiaceae</taxon>
        <taxon>Oryzihumus</taxon>
    </lineage>
</organism>
<dbReference type="InterPro" id="IPR001610">
    <property type="entry name" value="PAC"/>
</dbReference>
<comment type="caution">
    <text evidence="4">The sequence shown here is derived from an EMBL/GenBank/DDBJ whole genome shotgun (WGS) entry which is preliminary data.</text>
</comment>
<dbReference type="SMART" id="SM00331">
    <property type="entry name" value="PP2C_SIG"/>
    <property type="match status" value="1"/>
</dbReference>
<dbReference type="AlphaFoldDB" id="A0A542ZKG9"/>
<dbReference type="SMART" id="SM00091">
    <property type="entry name" value="PAS"/>
    <property type="match status" value="1"/>
</dbReference>
<dbReference type="Pfam" id="PF07228">
    <property type="entry name" value="SpoIIE"/>
    <property type="match status" value="1"/>
</dbReference>
<dbReference type="InterPro" id="IPR035965">
    <property type="entry name" value="PAS-like_dom_sf"/>
</dbReference>
<dbReference type="NCBIfam" id="TIGR00229">
    <property type="entry name" value="sensory_box"/>
    <property type="match status" value="1"/>
</dbReference>
<dbReference type="Gene3D" id="3.30.450.40">
    <property type="match status" value="2"/>
</dbReference>
<dbReference type="InterPro" id="IPR000014">
    <property type="entry name" value="PAS"/>
</dbReference>
<dbReference type="PANTHER" id="PTHR43156">
    <property type="entry name" value="STAGE II SPORULATION PROTEIN E-RELATED"/>
    <property type="match status" value="1"/>
</dbReference>
<dbReference type="SUPFAM" id="SSF55781">
    <property type="entry name" value="GAF domain-like"/>
    <property type="match status" value="2"/>
</dbReference>
<sequence length="713" mass="76234">MTLPPSWRSDTALLDALGAAVIGADLTGTIFYCNAVAEALYGYTQDQLRGSSVMDLLVPTGGLAAAQEIMRQVTAGQRWTGEFLVRTASGAEKLVQITDSPLYDAGEVVGVLGVAEDVTDLEAARAGILQLTTRLNRLAKVTAELAAAHDLEGVTETVVSHAADAVGANLASLSLLEDEHNVRLVGFRGDDRSLSTAYERYSVSNQTPSAEAIRTGKPVVVEGAAAIKERFPETYERVPEERTFIALPLVVGERPLGAMGLSFPGPRHVDDQELEFLSTLADATAQAIDRLQALADAADRSAKLSFLAGAAAELSSSLDYRSTLANVARLAVPTLADWCAVQVVEDGDLTTLAVAHVDPAKVVLAQELSERYPPDPTAQAGAHHVARTGVSELYPEVTDEMLVAGARDEEHLRLSRELQLRSGLVVPLIARQQVLGVLTLVSAESGHRYDQSDLAFAENLAHRAAVAIDNALLYSETREASLRLQRAVSPERLEELPGWELAGVYRPAGSTEVGGDFYDAVPLEDGRLAVFMGDVMGRGLLAAASMAVVRSALRAYIVIDPSPDAVMTKLDVMFRRYDIAQLVTLVYLVVDAQRDEIALVNAGHPPPLVVGPDGFVERLPLAESPPLGLEGFDRRTLRVPFRAGATLLAFTDGLVERRGEDIDAGLERLARRAGTLSGPDLSELLSGLVARMTDTEREDDVAAIAVRHVEPAT</sequence>
<keyword evidence="1" id="KW-0378">Hydrolase</keyword>
<dbReference type="InterPro" id="IPR001932">
    <property type="entry name" value="PPM-type_phosphatase-like_dom"/>
</dbReference>
<dbReference type="Gene3D" id="3.60.40.10">
    <property type="entry name" value="PPM-type phosphatase domain"/>
    <property type="match status" value="1"/>
</dbReference>
<accession>A0A542ZKG9</accession>
<dbReference type="Pfam" id="PF13185">
    <property type="entry name" value="GAF_2"/>
    <property type="match status" value="2"/>
</dbReference>
<dbReference type="SMART" id="SM00086">
    <property type="entry name" value="PAC"/>
    <property type="match status" value="1"/>
</dbReference>
<dbReference type="PROSITE" id="PS50112">
    <property type="entry name" value="PAS"/>
    <property type="match status" value="1"/>
</dbReference>
<keyword evidence="5" id="KW-1185">Reference proteome</keyword>
<feature type="domain" description="PAS" evidence="2">
    <location>
        <begin position="13"/>
        <end position="59"/>
    </location>
</feature>
<dbReference type="Pfam" id="PF08448">
    <property type="entry name" value="PAS_4"/>
    <property type="match status" value="1"/>
</dbReference>
<dbReference type="RefSeq" id="WP_141788694.1">
    <property type="nucleotide sequence ID" value="NZ_BAAAKX010000007.1"/>
</dbReference>
<dbReference type="InterPro" id="IPR029016">
    <property type="entry name" value="GAF-like_dom_sf"/>
</dbReference>
<dbReference type="InterPro" id="IPR052016">
    <property type="entry name" value="Bact_Sigma-Reg"/>
</dbReference>
<dbReference type="SUPFAM" id="SSF55785">
    <property type="entry name" value="PYP-like sensor domain (PAS domain)"/>
    <property type="match status" value="1"/>
</dbReference>
<feature type="domain" description="PAC" evidence="3">
    <location>
        <begin position="79"/>
        <end position="130"/>
    </location>
</feature>
<dbReference type="OrthoDB" id="319881at2"/>
<dbReference type="CDD" id="cd00130">
    <property type="entry name" value="PAS"/>
    <property type="match status" value="1"/>
</dbReference>
<dbReference type="InterPro" id="IPR013656">
    <property type="entry name" value="PAS_4"/>
</dbReference>
<dbReference type="Gene3D" id="3.30.450.20">
    <property type="entry name" value="PAS domain"/>
    <property type="match status" value="1"/>
</dbReference>
<dbReference type="GO" id="GO:0016791">
    <property type="term" value="F:phosphatase activity"/>
    <property type="evidence" value="ECO:0007669"/>
    <property type="project" value="TreeGrafter"/>
</dbReference>
<evidence type="ECO:0000259" key="3">
    <source>
        <dbReference type="PROSITE" id="PS50113"/>
    </source>
</evidence>
<dbReference type="SUPFAM" id="SSF81606">
    <property type="entry name" value="PP2C-like"/>
    <property type="match status" value="1"/>
</dbReference>
<dbReference type="InterPro" id="IPR036457">
    <property type="entry name" value="PPM-type-like_dom_sf"/>
</dbReference>
<reference evidence="4 5" key="1">
    <citation type="submission" date="2019-06" db="EMBL/GenBank/DDBJ databases">
        <title>Sequencing the genomes of 1000 actinobacteria strains.</title>
        <authorList>
            <person name="Klenk H.-P."/>
        </authorList>
    </citation>
    <scope>NUCLEOTIDE SEQUENCE [LARGE SCALE GENOMIC DNA]</scope>
    <source>
        <strain evidence="4 5">DSM 18082</strain>
    </source>
</reference>
<dbReference type="PANTHER" id="PTHR43156:SF2">
    <property type="entry name" value="STAGE II SPORULATION PROTEIN E"/>
    <property type="match status" value="1"/>
</dbReference>
<evidence type="ECO:0000313" key="4">
    <source>
        <dbReference type="EMBL" id="TQL60845.1"/>
    </source>
</evidence>
<evidence type="ECO:0000313" key="5">
    <source>
        <dbReference type="Proteomes" id="UP000319514"/>
    </source>
</evidence>
<dbReference type="InterPro" id="IPR003018">
    <property type="entry name" value="GAF"/>
</dbReference>
<evidence type="ECO:0000259" key="2">
    <source>
        <dbReference type="PROSITE" id="PS50112"/>
    </source>
</evidence>
<dbReference type="PROSITE" id="PS50113">
    <property type="entry name" value="PAC"/>
    <property type="match status" value="1"/>
</dbReference>
<dbReference type="SMART" id="SM00065">
    <property type="entry name" value="GAF"/>
    <property type="match status" value="2"/>
</dbReference>
<proteinExistence type="predicted"/>
<protein>
    <submittedName>
        <fullName evidence="4">PAS domain S-box-containing protein</fullName>
    </submittedName>
</protein>
<dbReference type="InterPro" id="IPR000700">
    <property type="entry name" value="PAS-assoc_C"/>
</dbReference>
<gene>
    <name evidence="4" type="ORF">FB474_2245</name>
</gene>